<keyword evidence="3" id="KW-1185">Reference proteome</keyword>
<reference evidence="2 3" key="1">
    <citation type="journal article" date="2011" name="PLoS Pathog.">
        <title>Genomic and proteomic analyses of the fungus Arthrobotrys oligospora provide insights into nematode-trap formation.</title>
        <authorList>
            <person name="Yang J."/>
            <person name="Wang L."/>
            <person name="Ji X."/>
            <person name="Feng Y."/>
            <person name="Li X."/>
            <person name="Zou C."/>
            <person name="Xu J."/>
            <person name="Ren Y."/>
            <person name="Mi Q."/>
            <person name="Wu J."/>
            <person name="Liu S."/>
            <person name="Liu Y."/>
            <person name="Huang X."/>
            <person name="Wang H."/>
            <person name="Niu X."/>
            <person name="Li J."/>
            <person name="Liang L."/>
            <person name="Luo Y."/>
            <person name="Ji K."/>
            <person name="Zhou W."/>
            <person name="Yu Z."/>
            <person name="Li G."/>
            <person name="Liu Y."/>
            <person name="Li L."/>
            <person name="Qiao M."/>
            <person name="Feng L."/>
            <person name="Zhang K.-Q."/>
        </authorList>
    </citation>
    <scope>NUCLEOTIDE SEQUENCE [LARGE SCALE GENOMIC DNA]</scope>
    <source>
        <strain evidence="3">ATCC 24927 / CBS 115.81 / DSM 1491</strain>
    </source>
</reference>
<dbReference type="InParanoid" id="G1XGJ7"/>
<dbReference type="RefSeq" id="XP_011123609.1">
    <property type="nucleotide sequence ID" value="XM_011125307.1"/>
</dbReference>
<evidence type="ECO:0000313" key="2">
    <source>
        <dbReference type="EMBL" id="EGX47620.1"/>
    </source>
</evidence>
<evidence type="ECO:0000313" key="3">
    <source>
        <dbReference type="Proteomes" id="UP000008784"/>
    </source>
</evidence>
<comment type="caution">
    <text evidence="2">The sequence shown here is derived from an EMBL/GenBank/DDBJ whole genome shotgun (WGS) entry which is preliminary data.</text>
</comment>
<name>G1XGJ7_ARTOA</name>
<accession>G1XGJ7</accession>
<feature type="region of interest" description="Disordered" evidence="1">
    <location>
        <begin position="1"/>
        <end position="40"/>
    </location>
</feature>
<dbReference type="AlphaFoldDB" id="G1XGJ7"/>
<protein>
    <submittedName>
        <fullName evidence="2">Uncharacterized protein</fullName>
    </submittedName>
</protein>
<evidence type="ECO:0000256" key="1">
    <source>
        <dbReference type="SAM" id="MobiDB-lite"/>
    </source>
</evidence>
<organism evidence="2 3">
    <name type="scientific">Arthrobotrys oligospora (strain ATCC 24927 / CBS 115.81 / DSM 1491)</name>
    <name type="common">Nematode-trapping fungus</name>
    <name type="synonym">Didymozoophaga oligospora</name>
    <dbReference type="NCBI Taxonomy" id="756982"/>
    <lineage>
        <taxon>Eukaryota</taxon>
        <taxon>Fungi</taxon>
        <taxon>Dikarya</taxon>
        <taxon>Ascomycota</taxon>
        <taxon>Pezizomycotina</taxon>
        <taxon>Orbiliomycetes</taxon>
        <taxon>Orbiliales</taxon>
        <taxon>Orbiliaceae</taxon>
        <taxon>Orbilia</taxon>
        <taxon>Orbilia oligospora</taxon>
    </lineage>
</organism>
<dbReference type="Proteomes" id="UP000008784">
    <property type="component" value="Unassembled WGS sequence"/>
</dbReference>
<proteinExistence type="predicted"/>
<dbReference type="OrthoDB" id="5413669at2759"/>
<gene>
    <name evidence="2" type="ORF">AOL_s00083g128</name>
</gene>
<dbReference type="HOGENOM" id="CLU_2359295_0_0_1"/>
<dbReference type="GeneID" id="22894500"/>
<dbReference type="EMBL" id="ADOT01000151">
    <property type="protein sequence ID" value="EGX47620.1"/>
    <property type="molecule type" value="Genomic_DNA"/>
</dbReference>
<sequence length="96" mass="10393">MPNQEQPVSIPAPTYSSAPAMEMTPQSRTQQDSQREAEPKVQLGLRGGRDRGCLAGCLAALLSGRDVGSSSTFWLASFTREPLEYSDIVQQGVMGY</sequence>